<evidence type="ECO:0000313" key="2">
    <source>
        <dbReference type="EMBL" id="KAF2435765.1"/>
    </source>
</evidence>
<dbReference type="EMBL" id="MU007012">
    <property type="protein sequence ID" value="KAF2435765.1"/>
    <property type="molecule type" value="Genomic_DNA"/>
</dbReference>
<dbReference type="GO" id="GO:0004525">
    <property type="term" value="F:ribonuclease III activity"/>
    <property type="evidence" value="ECO:0007669"/>
    <property type="project" value="InterPro"/>
</dbReference>
<protein>
    <recommendedName>
        <fullName evidence="4">RNase III domain-containing protein</fullName>
    </recommendedName>
</protein>
<evidence type="ECO:0008006" key="4">
    <source>
        <dbReference type="Google" id="ProtNLM"/>
    </source>
</evidence>
<feature type="region of interest" description="Disordered" evidence="1">
    <location>
        <begin position="1"/>
        <end position="20"/>
    </location>
</feature>
<keyword evidence="3" id="KW-1185">Reference proteome</keyword>
<accession>A0A9P4P1U5</accession>
<gene>
    <name evidence="2" type="ORF">EJ08DRAFT_656129</name>
</gene>
<comment type="caution">
    <text evidence="2">The sequence shown here is derived from an EMBL/GenBank/DDBJ whole genome shotgun (WGS) entry which is preliminary data.</text>
</comment>
<proteinExistence type="predicted"/>
<reference evidence="2" key="1">
    <citation type="journal article" date="2020" name="Stud. Mycol.">
        <title>101 Dothideomycetes genomes: a test case for predicting lifestyles and emergence of pathogens.</title>
        <authorList>
            <person name="Haridas S."/>
            <person name="Albert R."/>
            <person name="Binder M."/>
            <person name="Bloem J."/>
            <person name="Labutti K."/>
            <person name="Salamov A."/>
            <person name="Andreopoulos B."/>
            <person name="Baker S."/>
            <person name="Barry K."/>
            <person name="Bills G."/>
            <person name="Bluhm B."/>
            <person name="Cannon C."/>
            <person name="Castanera R."/>
            <person name="Culley D."/>
            <person name="Daum C."/>
            <person name="Ezra D."/>
            <person name="Gonzalez J."/>
            <person name="Henrissat B."/>
            <person name="Kuo A."/>
            <person name="Liang C."/>
            <person name="Lipzen A."/>
            <person name="Lutzoni F."/>
            <person name="Magnuson J."/>
            <person name="Mondo S."/>
            <person name="Nolan M."/>
            <person name="Ohm R."/>
            <person name="Pangilinan J."/>
            <person name="Park H.-J."/>
            <person name="Ramirez L."/>
            <person name="Alfaro M."/>
            <person name="Sun H."/>
            <person name="Tritt A."/>
            <person name="Yoshinaga Y."/>
            <person name="Zwiers L.-H."/>
            <person name="Turgeon B."/>
            <person name="Goodwin S."/>
            <person name="Spatafora J."/>
            <person name="Crous P."/>
            <person name="Grigoriev I."/>
        </authorList>
    </citation>
    <scope>NUCLEOTIDE SEQUENCE</scope>
    <source>
        <strain evidence="2">CBS 130266</strain>
    </source>
</reference>
<dbReference type="Proteomes" id="UP000800235">
    <property type="component" value="Unassembled WGS sequence"/>
</dbReference>
<name>A0A9P4P1U5_9PEZI</name>
<evidence type="ECO:0000313" key="3">
    <source>
        <dbReference type="Proteomes" id="UP000800235"/>
    </source>
</evidence>
<dbReference type="AlphaFoldDB" id="A0A9P4P1U5"/>
<sequence>MSTGRSPRESVAPSERSEEDTDIMVEVMLATGFNPSRWEDLWLASDAKEEPSTQRTKVLMPLDRIGGYCRMMLSEAKIAEIGHHIGLAGMVRLGPEEPGESPKTARDSQITRAVYAIFGAIFMDDDKMGNFEYITDRMQGIGLRIKEMGVELW</sequence>
<dbReference type="InterPro" id="IPR036389">
    <property type="entry name" value="RNase_III_sf"/>
</dbReference>
<evidence type="ECO:0000256" key="1">
    <source>
        <dbReference type="SAM" id="MobiDB-lite"/>
    </source>
</evidence>
<dbReference type="GO" id="GO:0006396">
    <property type="term" value="P:RNA processing"/>
    <property type="evidence" value="ECO:0007669"/>
    <property type="project" value="InterPro"/>
</dbReference>
<organism evidence="2 3">
    <name type="scientific">Tothia fuscella</name>
    <dbReference type="NCBI Taxonomy" id="1048955"/>
    <lineage>
        <taxon>Eukaryota</taxon>
        <taxon>Fungi</taxon>
        <taxon>Dikarya</taxon>
        <taxon>Ascomycota</taxon>
        <taxon>Pezizomycotina</taxon>
        <taxon>Dothideomycetes</taxon>
        <taxon>Pleosporomycetidae</taxon>
        <taxon>Venturiales</taxon>
        <taxon>Cylindrosympodiaceae</taxon>
        <taxon>Tothia</taxon>
    </lineage>
</organism>
<dbReference type="SUPFAM" id="SSF69065">
    <property type="entry name" value="RNase III domain-like"/>
    <property type="match status" value="1"/>
</dbReference>